<keyword evidence="4" id="KW-1185">Reference proteome</keyword>
<dbReference type="RefSeq" id="WP_106520711.1">
    <property type="nucleotide sequence ID" value="NZ_PYGD01000001.1"/>
</dbReference>
<evidence type="ECO:0000313" key="3">
    <source>
        <dbReference type="EMBL" id="PSK93971.1"/>
    </source>
</evidence>
<name>A0A2P8D9V8_9BACT</name>
<dbReference type="PANTHER" id="PTHR43377">
    <property type="entry name" value="BILIVERDIN REDUCTASE A"/>
    <property type="match status" value="1"/>
</dbReference>
<feature type="domain" description="GFO/IDH/MocA-like oxidoreductase" evidence="2">
    <location>
        <begin position="129"/>
        <end position="237"/>
    </location>
</feature>
<accession>A0A2P8D9V8</accession>
<sequence>MTNVAIIGYGYWGPNLVRNFNAVDNCKVKWVSDLRQPRLDLISKQYPGIGVTTDVEDIFSDAGVDAVIIATPVQTHYPLALKALQAGKHVLLEKPMTPSVAEADELGALASEKGLVLMVDHTFLYTGAVQKIKELIDSKEIGEIEYFDSTRINLGLFQQDVNVLWDLAPHDISILFHLVKERPVSVCATGVSHTPNGIENIAYLTVNYNVPKIAHFNCSWTSPVKLRTILIGGSKKMVLFDDVEPSEKVKVYDTGYNVTNDEEKRKLLIDYRTGDIFVPKLAQKEALFGMATDFIQAVRTGSEPLSNWQLGRDVVALLEAAQESIKDKGREVKVNA</sequence>
<dbReference type="OrthoDB" id="9771072at2"/>
<dbReference type="Pfam" id="PF22725">
    <property type="entry name" value="GFO_IDH_MocA_C3"/>
    <property type="match status" value="1"/>
</dbReference>
<dbReference type="Pfam" id="PF01408">
    <property type="entry name" value="GFO_IDH_MocA"/>
    <property type="match status" value="1"/>
</dbReference>
<organism evidence="3 4">
    <name type="scientific">Taibaiella chishuiensis</name>
    <dbReference type="NCBI Taxonomy" id="1434707"/>
    <lineage>
        <taxon>Bacteria</taxon>
        <taxon>Pseudomonadati</taxon>
        <taxon>Bacteroidota</taxon>
        <taxon>Chitinophagia</taxon>
        <taxon>Chitinophagales</taxon>
        <taxon>Chitinophagaceae</taxon>
        <taxon>Taibaiella</taxon>
    </lineage>
</organism>
<dbReference type="SUPFAM" id="SSF51735">
    <property type="entry name" value="NAD(P)-binding Rossmann-fold domains"/>
    <property type="match status" value="1"/>
</dbReference>
<dbReference type="InterPro" id="IPR055170">
    <property type="entry name" value="GFO_IDH_MocA-like_dom"/>
</dbReference>
<dbReference type="SUPFAM" id="SSF55347">
    <property type="entry name" value="Glyceraldehyde-3-phosphate dehydrogenase-like, C-terminal domain"/>
    <property type="match status" value="1"/>
</dbReference>
<dbReference type="Gene3D" id="3.30.360.10">
    <property type="entry name" value="Dihydrodipicolinate Reductase, domain 2"/>
    <property type="match status" value="1"/>
</dbReference>
<proteinExistence type="predicted"/>
<dbReference type="Proteomes" id="UP000240572">
    <property type="component" value="Unassembled WGS sequence"/>
</dbReference>
<dbReference type="InterPro" id="IPR000683">
    <property type="entry name" value="Gfo/Idh/MocA-like_OxRdtase_N"/>
</dbReference>
<dbReference type="AlphaFoldDB" id="A0A2P8D9V8"/>
<evidence type="ECO:0000259" key="2">
    <source>
        <dbReference type="Pfam" id="PF22725"/>
    </source>
</evidence>
<dbReference type="EMBL" id="PYGD01000001">
    <property type="protein sequence ID" value="PSK93971.1"/>
    <property type="molecule type" value="Genomic_DNA"/>
</dbReference>
<evidence type="ECO:0000259" key="1">
    <source>
        <dbReference type="Pfam" id="PF01408"/>
    </source>
</evidence>
<feature type="domain" description="Gfo/Idh/MocA-like oxidoreductase N-terminal" evidence="1">
    <location>
        <begin position="3"/>
        <end position="121"/>
    </location>
</feature>
<dbReference type="InterPro" id="IPR051450">
    <property type="entry name" value="Gfo/Idh/MocA_Oxidoreductases"/>
</dbReference>
<gene>
    <name evidence="3" type="ORF">B0I18_101120</name>
</gene>
<dbReference type="InterPro" id="IPR036291">
    <property type="entry name" value="NAD(P)-bd_dom_sf"/>
</dbReference>
<reference evidence="3 4" key="1">
    <citation type="submission" date="2018-03" db="EMBL/GenBank/DDBJ databases">
        <title>Genomic Encyclopedia of Type Strains, Phase III (KMG-III): the genomes of soil and plant-associated and newly described type strains.</title>
        <authorList>
            <person name="Whitman W."/>
        </authorList>
    </citation>
    <scope>NUCLEOTIDE SEQUENCE [LARGE SCALE GENOMIC DNA]</scope>
    <source>
        <strain evidence="3 4">CGMCC 1.12700</strain>
    </source>
</reference>
<comment type="caution">
    <text evidence="3">The sequence shown here is derived from an EMBL/GenBank/DDBJ whole genome shotgun (WGS) entry which is preliminary data.</text>
</comment>
<dbReference type="PANTHER" id="PTHR43377:SF6">
    <property type="entry name" value="GFO_IDH_MOCA-LIKE OXIDOREDUCTASE N-TERMINAL DOMAIN-CONTAINING PROTEIN"/>
    <property type="match status" value="1"/>
</dbReference>
<dbReference type="GO" id="GO:0000166">
    <property type="term" value="F:nucleotide binding"/>
    <property type="evidence" value="ECO:0007669"/>
    <property type="project" value="InterPro"/>
</dbReference>
<evidence type="ECO:0000313" key="4">
    <source>
        <dbReference type="Proteomes" id="UP000240572"/>
    </source>
</evidence>
<dbReference type="Gene3D" id="3.40.50.720">
    <property type="entry name" value="NAD(P)-binding Rossmann-like Domain"/>
    <property type="match status" value="1"/>
</dbReference>
<protein>
    <submittedName>
        <fullName evidence="3">Putative dehydrogenase</fullName>
    </submittedName>
</protein>